<dbReference type="RefSeq" id="WP_207299626.1">
    <property type="nucleotide sequence ID" value="NZ_CP071444.1"/>
</dbReference>
<feature type="binding site" evidence="3">
    <location>
        <position position="60"/>
    </location>
    <ligand>
        <name>shikimate</name>
        <dbReference type="ChEBI" id="CHEBI:36208"/>
    </ligand>
</feature>
<dbReference type="Proteomes" id="UP000663499">
    <property type="component" value="Chromosome"/>
</dbReference>
<dbReference type="PANTHER" id="PTHR21089">
    <property type="entry name" value="SHIKIMATE DEHYDROGENASE"/>
    <property type="match status" value="1"/>
</dbReference>
<keyword evidence="3" id="KW-0560">Oxidoreductase</keyword>
<organism evidence="5 6">
    <name type="scientific">Alkalibacter rhizosphaerae</name>
    <dbReference type="NCBI Taxonomy" id="2815577"/>
    <lineage>
        <taxon>Bacteria</taxon>
        <taxon>Bacillati</taxon>
        <taxon>Bacillota</taxon>
        <taxon>Clostridia</taxon>
        <taxon>Eubacteriales</taxon>
        <taxon>Eubacteriaceae</taxon>
        <taxon>Alkalibacter</taxon>
    </lineage>
</organism>
<gene>
    <name evidence="3" type="primary">aroE</name>
    <name evidence="5" type="ORF">J0B03_10900</name>
</gene>
<evidence type="ECO:0000256" key="3">
    <source>
        <dbReference type="HAMAP-Rule" id="MF_00222"/>
    </source>
</evidence>
<dbReference type="GO" id="GO:0009073">
    <property type="term" value="P:aromatic amino acid family biosynthetic process"/>
    <property type="evidence" value="ECO:0007669"/>
    <property type="project" value="UniProtKB-KW"/>
</dbReference>
<dbReference type="GO" id="GO:0004764">
    <property type="term" value="F:shikimate 3-dehydrogenase (NADP+) activity"/>
    <property type="evidence" value="ECO:0007669"/>
    <property type="project" value="UniProtKB-UniRule"/>
</dbReference>
<dbReference type="SUPFAM" id="SSF53223">
    <property type="entry name" value="Aminoacid dehydrogenase-like, N-terminal domain"/>
    <property type="match status" value="1"/>
</dbReference>
<feature type="domain" description="Shikimate dehydrogenase substrate binding N-terminal" evidence="4">
    <location>
        <begin position="6"/>
        <end position="87"/>
    </location>
</feature>
<keyword evidence="3" id="KW-0521">NADP</keyword>
<protein>
    <recommendedName>
        <fullName evidence="3">Shikimate dehydrogenase (NADP(+))</fullName>
        <shortName evidence="3">SDH</shortName>
        <ecNumber evidence="3">1.1.1.25</ecNumber>
    </recommendedName>
</protein>
<dbReference type="PANTHER" id="PTHR21089:SF1">
    <property type="entry name" value="BIFUNCTIONAL 3-DEHYDROQUINATE DEHYDRATASE_SHIKIMATE DEHYDROGENASE, CHLOROPLASTIC"/>
    <property type="match status" value="1"/>
</dbReference>
<dbReference type="GO" id="GO:0050661">
    <property type="term" value="F:NADP binding"/>
    <property type="evidence" value="ECO:0007669"/>
    <property type="project" value="TreeGrafter"/>
</dbReference>
<keyword evidence="2 3" id="KW-0057">Aromatic amino acid biosynthesis</keyword>
<proteinExistence type="inferred from homology"/>
<dbReference type="InterPro" id="IPR013708">
    <property type="entry name" value="Shikimate_DH-bd_N"/>
</dbReference>
<evidence type="ECO:0000313" key="5">
    <source>
        <dbReference type="EMBL" id="QSX08284.1"/>
    </source>
</evidence>
<feature type="binding site" evidence="3">
    <location>
        <begin position="14"/>
        <end position="16"/>
    </location>
    <ligand>
        <name>shikimate</name>
        <dbReference type="ChEBI" id="CHEBI:36208"/>
    </ligand>
</feature>
<comment type="similarity">
    <text evidence="3">Belongs to the shikimate dehydrogenase family.</text>
</comment>
<feature type="binding site" evidence="3">
    <location>
        <position position="208"/>
    </location>
    <ligand>
        <name>shikimate</name>
        <dbReference type="ChEBI" id="CHEBI:36208"/>
    </ligand>
</feature>
<comment type="function">
    <text evidence="3">Involved in the biosynthesis of the chorismate, which leads to the biosynthesis of aromatic amino acids. Catalyzes the reversible NADPH linked reduction of 3-dehydroshikimate (DHSA) to yield shikimate (SA).</text>
</comment>
<name>A0A975AH65_9FIRM</name>
<dbReference type="InterPro" id="IPR046346">
    <property type="entry name" value="Aminoacid_DH-like_N_sf"/>
</dbReference>
<dbReference type="EMBL" id="CP071444">
    <property type="protein sequence ID" value="QSX08284.1"/>
    <property type="molecule type" value="Genomic_DNA"/>
</dbReference>
<comment type="pathway">
    <text evidence="1 3">Metabolic intermediate biosynthesis; chorismate biosynthesis; chorismate from D-erythrose 4-phosphate and phosphoenolpyruvate: step 4/7.</text>
</comment>
<dbReference type="InterPro" id="IPR036291">
    <property type="entry name" value="NAD(P)-bd_dom_sf"/>
</dbReference>
<dbReference type="GO" id="GO:0005829">
    <property type="term" value="C:cytosol"/>
    <property type="evidence" value="ECO:0007669"/>
    <property type="project" value="TreeGrafter"/>
</dbReference>
<reference evidence="5" key="1">
    <citation type="submission" date="2021-03" db="EMBL/GenBank/DDBJ databases">
        <title>Alkalibacter marinus sp. nov., isolated from tidal flat sediment.</title>
        <authorList>
            <person name="Namirimu T."/>
            <person name="Yang J.-A."/>
            <person name="Yang S.-H."/>
            <person name="Kim Y.-J."/>
            <person name="Kwon K.K."/>
        </authorList>
    </citation>
    <scope>NUCLEOTIDE SEQUENCE</scope>
    <source>
        <strain evidence="5">ES005</strain>
    </source>
</reference>
<comment type="catalytic activity">
    <reaction evidence="3">
        <text>shikimate + NADP(+) = 3-dehydroshikimate + NADPH + H(+)</text>
        <dbReference type="Rhea" id="RHEA:17737"/>
        <dbReference type="ChEBI" id="CHEBI:15378"/>
        <dbReference type="ChEBI" id="CHEBI:16630"/>
        <dbReference type="ChEBI" id="CHEBI:36208"/>
        <dbReference type="ChEBI" id="CHEBI:57783"/>
        <dbReference type="ChEBI" id="CHEBI:58349"/>
        <dbReference type="EC" id="1.1.1.25"/>
    </reaction>
</comment>
<evidence type="ECO:0000313" key="6">
    <source>
        <dbReference type="Proteomes" id="UP000663499"/>
    </source>
</evidence>
<dbReference type="InterPro" id="IPR022893">
    <property type="entry name" value="Shikimate_DH_fam"/>
</dbReference>
<dbReference type="Gene3D" id="3.40.50.10860">
    <property type="entry name" value="Leucine Dehydrogenase, chain A, domain 1"/>
    <property type="match status" value="1"/>
</dbReference>
<dbReference type="Gene3D" id="3.40.50.720">
    <property type="entry name" value="NAD(P)-binding Rossmann-like Domain"/>
    <property type="match status" value="1"/>
</dbReference>
<keyword evidence="6" id="KW-1185">Reference proteome</keyword>
<sequence>MKRFGLIGEVLSYSYSPIIHKAFYTRHQMDAVYELREVKKKDFSTTIRSILEEYRGLNITIPYKNDILPFLDTADEASRQIGAVNTVSNVDGTLIGFNTDVYGFLDTLDHYRVPVQGARYVILGTGGAAKSVYYGLKTRQVASISFVSRRRESDWIKDEKIWSYDDFPTKKADVFVNTTPVGMTSKEARSPIEVEKLDGAGHVVDLIYNPEKTPLLVEAEKAGLQVVNGLFMLVSQALKSEEIWTGVEVDAEEKERIHQIIAELMYK</sequence>
<feature type="binding site" evidence="3">
    <location>
        <position position="236"/>
    </location>
    <ligand>
        <name>shikimate</name>
        <dbReference type="ChEBI" id="CHEBI:36208"/>
    </ligand>
</feature>
<dbReference type="GO" id="GO:0019632">
    <property type="term" value="P:shikimate metabolic process"/>
    <property type="evidence" value="ECO:0007669"/>
    <property type="project" value="TreeGrafter"/>
</dbReference>
<dbReference type="SUPFAM" id="SSF51735">
    <property type="entry name" value="NAD(P)-binding Rossmann-fold domains"/>
    <property type="match status" value="1"/>
</dbReference>
<accession>A0A975AH65</accession>
<feature type="binding site" evidence="3">
    <location>
        <position position="229"/>
    </location>
    <ligand>
        <name>NADP(+)</name>
        <dbReference type="ChEBI" id="CHEBI:58349"/>
    </ligand>
</feature>
<feature type="binding site" evidence="3">
    <location>
        <position position="76"/>
    </location>
    <ligand>
        <name>NADP(+)</name>
        <dbReference type="ChEBI" id="CHEBI:58349"/>
    </ligand>
</feature>
<evidence type="ECO:0000259" key="4">
    <source>
        <dbReference type="Pfam" id="PF08501"/>
    </source>
</evidence>
<dbReference type="HAMAP" id="MF_00222">
    <property type="entry name" value="Shikimate_DH_AroE"/>
    <property type="match status" value="1"/>
</dbReference>
<comment type="caution">
    <text evidence="3">Lacks conserved residue(s) required for the propagation of feature annotation.</text>
</comment>
<dbReference type="Pfam" id="PF08501">
    <property type="entry name" value="Shikimate_dh_N"/>
    <property type="match status" value="1"/>
</dbReference>
<evidence type="ECO:0000256" key="1">
    <source>
        <dbReference type="ARBA" id="ARBA00004871"/>
    </source>
</evidence>
<feature type="binding site" evidence="3">
    <location>
        <position position="100"/>
    </location>
    <ligand>
        <name>shikimate</name>
        <dbReference type="ChEBI" id="CHEBI:36208"/>
    </ligand>
</feature>
<dbReference type="GO" id="GO:0009423">
    <property type="term" value="P:chorismate biosynthetic process"/>
    <property type="evidence" value="ECO:0007669"/>
    <property type="project" value="UniProtKB-UniRule"/>
</dbReference>
<feature type="binding site" evidence="3">
    <location>
        <position position="206"/>
    </location>
    <ligand>
        <name>NADP(+)</name>
        <dbReference type="ChEBI" id="CHEBI:58349"/>
    </ligand>
</feature>
<keyword evidence="3" id="KW-0028">Amino-acid biosynthesis</keyword>
<feature type="active site" description="Proton acceptor" evidence="3">
    <location>
        <position position="64"/>
    </location>
</feature>
<dbReference type="CDD" id="cd01065">
    <property type="entry name" value="NAD_bind_Shikimate_DH"/>
    <property type="match status" value="1"/>
</dbReference>
<feature type="binding site" evidence="3">
    <location>
        <position position="85"/>
    </location>
    <ligand>
        <name>shikimate</name>
        <dbReference type="ChEBI" id="CHEBI:36208"/>
    </ligand>
</feature>
<dbReference type="EC" id="1.1.1.25" evidence="3"/>
<evidence type="ECO:0000256" key="2">
    <source>
        <dbReference type="ARBA" id="ARBA00023141"/>
    </source>
</evidence>
<dbReference type="AlphaFoldDB" id="A0A975AH65"/>
<dbReference type="KEGG" id="alka:J0B03_10900"/>
<dbReference type="GO" id="GO:0008652">
    <property type="term" value="P:amino acid biosynthetic process"/>
    <property type="evidence" value="ECO:0007669"/>
    <property type="project" value="UniProtKB-KW"/>
</dbReference>
<comment type="subunit">
    <text evidence="3">Homodimer.</text>
</comment>